<evidence type="ECO:0000313" key="2">
    <source>
        <dbReference type="Proteomes" id="UP000694891"/>
    </source>
</evidence>
<name>A0A9Y4KE11_9TELE</name>
<sequence length="320" mass="36476">MTQFDNSVDLESFIKGVEEESQTKFITFSVDRNYNDKDWQPLPANRVYWQWAGGSGMPAIEFTGIPFMFMGFKRLVCHRGKDLAVAQKQKYAEEKAKKMMLEQSFGSQRFLRQATKKVGCPAAISISKIATFPKFKVDDNKERSRKTASKMLRTALERDPIVWKTCYAVTQPSAHSGHSVGEMAIKESSHNRRLKRKNPQTTDCDFPPRKHARKTDLRNKCVHLTKLILEKISVTEDRHTLEELSEKLSTLLKDLTPPTSSEDEMPLHLEAQRVRVSSVIQSQRCIGSPKSRYAGRVGAHAESMWEAHTVPGPIYTVQFL</sequence>
<dbReference type="InterPro" id="IPR029309">
    <property type="entry name" value="CaRF"/>
</dbReference>
<reference evidence="3" key="1">
    <citation type="submission" date="2025-08" db="UniProtKB">
        <authorList>
            <consortium name="RefSeq"/>
        </authorList>
    </citation>
    <scope>IDENTIFICATION</scope>
</reference>
<evidence type="ECO:0000313" key="3">
    <source>
        <dbReference type="RefSeq" id="XP_008287551.1"/>
    </source>
</evidence>
<dbReference type="Proteomes" id="UP000694891">
    <property type="component" value="Unplaced"/>
</dbReference>
<protein>
    <submittedName>
        <fullName evidence="3">Uncharacterized protein LOC103362832</fullName>
    </submittedName>
</protein>
<accession>A0A9Y4KE11</accession>
<proteinExistence type="predicted"/>
<organism evidence="2 3">
    <name type="scientific">Stegastes partitus</name>
    <name type="common">bicolor damselfish</name>
    <dbReference type="NCBI Taxonomy" id="144197"/>
    <lineage>
        <taxon>Eukaryota</taxon>
        <taxon>Metazoa</taxon>
        <taxon>Chordata</taxon>
        <taxon>Craniata</taxon>
        <taxon>Vertebrata</taxon>
        <taxon>Euteleostomi</taxon>
        <taxon>Actinopterygii</taxon>
        <taxon>Neopterygii</taxon>
        <taxon>Teleostei</taxon>
        <taxon>Neoteleostei</taxon>
        <taxon>Acanthomorphata</taxon>
        <taxon>Ovalentaria</taxon>
        <taxon>Pomacentridae</taxon>
        <taxon>Stegastes</taxon>
    </lineage>
</organism>
<feature type="region of interest" description="Disordered" evidence="1">
    <location>
        <begin position="187"/>
        <end position="211"/>
    </location>
</feature>
<dbReference type="PANTHER" id="PTHR47456:SF6">
    <property type="entry name" value="SI:DKEY-31C13.1"/>
    <property type="match status" value="1"/>
</dbReference>
<dbReference type="AlphaFoldDB" id="A0A9Y4KE11"/>
<dbReference type="GO" id="GO:0003700">
    <property type="term" value="F:DNA-binding transcription factor activity"/>
    <property type="evidence" value="ECO:0007669"/>
    <property type="project" value="InterPro"/>
</dbReference>
<dbReference type="Pfam" id="PF15299">
    <property type="entry name" value="ALS2CR8"/>
    <property type="match status" value="1"/>
</dbReference>
<keyword evidence="2" id="KW-1185">Reference proteome</keyword>
<evidence type="ECO:0000256" key="1">
    <source>
        <dbReference type="SAM" id="MobiDB-lite"/>
    </source>
</evidence>
<dbReference type="GeneID" id="103362832"/>
<gene>
    <name evidence="3" type="primary">LOC103362832</name>
</gene>
<dbReference type="PANTHER" id="PTHR47456">
    <property type="entry name" value="PHD-TYPE DOMAIN-CONTAINING PROTEIN"/>
    <property type="match status" value="1"/>
</dbReference>
<dbReference type="RefSeq" id="XP_008287551.1">
    <property type="nucleotide sequence ID" value="XM_008289329.1"/>
</dbReference>